<sequence>MRLSIISLLLLIVAFLSLCRSKKYLPPVFTARLLSRAYTLSYVLLRGSVDALCSVGQEFFGEDTHRSAFSYTVRTKQGLSDM</sequence>
<comment type="caution">
    <text evidence="2">The sequence shown here is derived from an EMBL/GenBank/DDBJ whole genome shotgun (WGS) entry which is preliminary data.</text>
</comment>
<evidence type="ECO:0000256" key="1">
    <source>
        <dbReference type="SAM" id="SignalP"/>
    </source>
</evidence>
<protein>
    <recommendedName>
        <fullName evidence="4">Secreted protein</fullName>
    </recommendedName>
</protein>
<name>A0A016V4M8_9BILA</name>
<evidence type="ECO:0000313" key="2">
    <source>
        <dbReference type="EMBL" id="EYC22604.1"/>
    </source>
</evidence>
<feature type="signal peptide" evidence="1">
    <location>
        <begin position="1"/>
        <end position="21"/>
    </location>
</feature>
<keyword evidence="3" id="KW-1185">Reference proteome</keyword>
<reference evidence="3" key="1">
    <citation type="journal article" date="2015" name="Nat. Genet.">
        <title>The genome and transcriptome of the zoonotic hookworm Ancylostoma ceylanicum identify infection-specific gene families.</title>
        <authorList>
            <person name="Schwarz E.M."/>
            <person name="Hu Y."/>
            <person name="Antoshechkin I."/>
            <person name="Miller M.M."/>
            <person name="Sternberg P.W."/>
            <person name="Aroian R.V."/>
        </authorList>
    </citation>
    <scope>NUCLEOTIDE SEQUENCE</scope>
    <source>
        <strain evidence="3">HY135</strain>
    </source>
</reference>
<dbReference type="AlphaFoldDB" id="A0A016V4M8"/>
<evidence type="ECO:0000313" key="3">
    <source>
        <dbReference type="Proteomes" id="UP000024635"/>
    </source>
</evidence>
<proteinExistence type="predicted"/>
<gene>
    <name evidence="2" type="primary">Acey_s0017.g3452</name>
    <name evidence="2" type="ORF">Y032_0017g3452</name>
</gene>
<organism evidence="2 3">
    <name type="scientific">Ancylostoma ceylanicum</name>
    <dbReference type="NCBI Taxonomy" id="53326"/>
    <lineage>
        <taxon>Eukaryota</taxon>
        <taxon>Metazoa</taxon>
        <taxon>Ecdysozoa</taxon>
        <taxon>Nematoda</taxon>
        <taxon>Chromadorea</taxon>
        <taxon>Rhabditida</taxon>
        <taxon>Rhabditina</taxon>
        <taxon>Rhabditomorpha</taxon>
        <taxon>Strongyloidea</taxon>
        <taxon>Ancylostomatidae</taxon>
        <taxon>Ancylostomatinae</taxon>
        <taxon>Ancylostoma</taxon>
    </lineage>
</organism>
<evidence type="ECO:0008006" key="4">
    <source>
        <dbReference type="Google" id="ProtNLM"/>
    </source>
</evidence>
<dbReference type="EMBL" id="JARK01001353">
    <property type="protein sequence ID" value="EYC22604.1"/>
    <property type="molecule type" value="Genomic_DNA"/>
</dbReference>
<feature type="chain" id="PRO_5001489655" description="Secreted protein" evidence="1">
    <location>
        <begin position="22"/>
        <end position="82"/>
    </location>
</feature>
<keyword evidence="1" id="KW-0732">Signal</keyword>
<dbReference type="Proteomes" id="UP000024635">
    <property type="component" value="Unassembled WGS sequence"/>
</dbReference>
<accession>A0A016V4M8</accession>